<feature type="transmembrane region" description="Helical" evidence="6">
    <location>
        <begin position="55"/>
        <end position="75"/>
    </location>
</feature>
<sequence>MPASRSNPFLFAAGVVIVGTAAGYAGSKPALAAVIALGALIALSARSLDGWQRIYSVAVVLMLCAASNVEVLTRFSFHARYVAVAALVVWTFVTGTQGRRSLRSLGRPARWLIGGLWAAAALAVCSTAWSVNRMETLQQSIALGLLAALVHAMITRRWADPRVIGKDLGIAYVLLVLCFTASLAYDVLGGENSRTYGGRLQGIFANPNTLSVLCAMSIPVGWSLYRRSQRPLALAGIVPAVVALVLSESRTALLAVAIGGFWVLARSGLGAVVRCVCAVALAATALQLVGGFGLLRGAEWANGLADRFTAQEGGDVSNGRIFAWQLTLDFWEARPGVGYGYAAGPSLFEGTRQSDFFDFQGNSVHNSYLQWVLELGLAGAAVLLLLGLVCLVVVFRGALHGVGSGLVWLVVTGLLVQLTESAMFGTGQPYPYLFWLAVAAALAHTGHVRPAGPRHLWRRCAEVPRPTGPRVGAVRSATAPNSGRGAGRNPVTVHASGAGHAGRPASRPGRRGGPASRGRPANR</sequence>
<keyword evidence="2 6" id="KW-0812">Transmembrane</keyword>
<gene>
    <name evidence="9" type="ORF">D7044_04330</name>
    <name evidence="8" type="ORF">D7147_23300</name>
</gene>
<feature type="compositionally biased region" description="Low complexity" evidence="5">
    <location>
        <begin position="494"/>
        <end position="523"/>
    </location>
</feature>
<comment type="subcellular location">
    <subcellularLocation>
        <location evidence="1">Membrane</location>
        <topology evidence="1">Multi-pass membrane protein</topology>
    </subcellularLocation>
</comment>
<dbReference type="Pfam" id="PF04932">
    <property type="entry name" value="Wzy_C"/>
    <property type="match status" value="1"/>
</dbReference>
<feature type="transmembrane region" description="Helical" evidence="6">
    <location>
        <begin position="271"/>
        <end position="295"/>
    </location>
</feature>
<evidence type="ECO:0000256" key="4">
    <source>
        <dbReference type="ARBA" id="ARBA00023136"/>
    </source>
</evidence>
<dbReference type="AlphaFoldDB" id="A0A3A9YDV8"/>
<dbReference type="EMBL" id="RAZS01000009">
    <property type="protein sequence ID" value="RKN16033.1"/>
    <property type="molecule type" value="Genomic_DNA"/>
</dbReference>
<dbReference type="InterPro" id="IPR007016">
    <property type="entry name" value="O-antigen_ligase-rel_domated"/>
</dbReference>
<feature type="transmembrane region" description="Helical" evidence="6">
    <location>
        <begin position="168"/>
        <end position="188"/>
    </location>
</feature>
<keyword evidence="9" id="KW-0436">Ligase</keyword>
<feature type="transmembrane region" description="Helical" evidence="6">
    <location>
        <begin position="371"/>
        <end position="395"/>
    </location>
</feature>
<dbReference type="EMBL" id="RAZT01000002">
    <property type="protein sequence ID" value="RKN35401.1"/>
    <property type="molecule type" value="Genomic_DNA"/>
</dbReference>
<feature type="transmembrane region" description="Helical" evidence="6">
    <location>
        <begin position="81"/>
        <end position="99"/>
    </location>
</feature>
<evidence type="ECO:0000313" key="9">
    <source>
        <dbReference type="EMBL" id="RKN35401.1"/>
    </source>
</evidence>
<evidence type="ECO:0000256" key="6">
    <source>
        <dbReference type="SAM" id="Phobius"/>
    </source>
</evidence>
<feature type="domain" description="O-antigen ligase-related" evidence="7">
    <location>
        <begin position="236"/>
        <end position="384"/>
    </location>
</feature>
<feature type="transmembrane region" description="Helical" evidence="6">
    <location>
        <begin position="401"/>
        <end position="418"/>
    </location>
</feature>
<dbReference type="GO" id="GO:0016020">
    <property type="term" value="C:membrane"/>
    <property type="evidence" value="ECO:0007669"/>
    <property type="project" value="UniProtKB-SubCell"/>
</dbReference>
<evidence type="ECO:0000313" key="11">
    <source>
        <dbReference type="Proteomes" id="UP000275865"/>
    </source>
</evidence>
<feature type="transmembrane region" description="Helical" evidence="6">
    <location>
        <begin position="7"/>
        <end position="24"/>
    </location>
</feature>
<dbReference type="PANTHER" id="PTHR37422">
    <property type="entry name" value="TEICHURONIC ACID BIOSYNTHESIS PROTEIN TUAE"/>
    <property type="match status" value="1"/>
</dbReference>
<dbReference type="Proteomes" id="UP000271548">
    <property type="component" value="Unassembled WGS sequence"/>
</dbReference>
<evidence type="ECO:0000313" key="10">
    <source>
        <dbReference type="Proteomes" id="UP000271548"/>
    </source>
</evidence>
<name>A0A3A9YDV8_9ACTN</name>
<feature type="transmembrane region" description="Helical" evidence="6">
    <location>
        <begin position="137"/>
        <end position="156"/>
    </location>
</feature>
<accession>A0A3A9YDV8</accession>
<dbReference type="GO" id="GO:0016874">
    <property type="term" value="F:ligase activity"/>
    <property type="evidence" value="ECO:0007669"/>
    <property type="project" value="UniProtKB-KW"/>
</dbReference>
<comment type="caution">
    <text evidence="9">The sequence shown here is derived from an EMBL/GenBank/DDBJ whole genome shotgun (WGS) entry which is preliminary data.</text>
</comment>
<protein>
    <submittedName>
        <fullName evidence="9">O-antigen ligase domain-containing protein</fullName>
    </submittedName>
</protein>
<evidence type="ECO:0000259" key="7">
    <source>
        <dbReference type="Pfam" id="PF04932"/>
    </source>
</evidence>
<feature type="transmembrane region" description="Helical" evidence="6">
    <location>
        <begin position="30"/>
        <end position="48"/>
    </location>
</feature>
<dbReference type="OrthoDB" id="3396576at2"/>
<feature type="transmembrane region" description="Helical" evidence="6">
    <location>
        <begin position="111"/>
        <end position="131"/>
    </location>
</feature>
<keyword evidence="4 6" id="KW-0472">Membrane</keyword>
<keyword evidence="10" id="KW-1185">Reference proteome</keyword>
<dbReference type="PANTHER" id="PTHR37422:SF17">
    <property type="entry name" value="O-ANTIGEN LIGASE"/>
    <property type="match status" value="1"/>
</dbReference>
<evidence type="ECO:0000256" key="3">
    <source>
        <dbReference type="ARBA" id="ARBA00022989"/>
    </source>
</evidence>
<keyword evidence="3 6" id="KW-1133">Transmembrane helix</keyword>
<feature type="transmembrane region" description="Helical" evidence="6">
    <location>
        <begin position="208"/>
        <end position="225"/>
    </location>
</feature>
<evidence type="ECO:0000256" key="2">
    <source>
        <dbReference type="ARBA" id="ARBA00022692"/>
    </source>
</evidence>
<proteinExistence type="predicted"/>
<evidence type="ECO:0000313" key="8">
    <source>
        <dbReference type="EMBL" id="RKN16033.1"/>
    </source>
</evidence>
<dbReference type="Proteomes" id="UP000275865">
    <property type="component" value="Unassembled WGS sequence"/>
</dbReference>
<feature type="transmembrane region" description="Helical" evidence="6">
    <location>
        <begin position="430"/>
        <end position="448"/>
    </location>
</feature>
<feature type="transmembrane region" description="Helical" evidence="6">
    <location>
        <begin position="232"/>
        <end position="265"/>
    </location>
</feature>
<dbReference type="RefSeq" id="WP_120681184.1">
    <property type="nucleotide sequence ID" value="NZ_RAZS01000009.1"/>
</dbReference>
<dbReference type="InterPro" id="IPR051533">
    <property type="entry name" value="WaaL-like"/>
</dbReference>
<feature type="region of interest" description="Disordered" evidence="5">
    <location>
        <begin position="467"/>
        <end position="523"/>
    </location>
</feature>
<evidence type="ECO:0000256" key="5">
    <source>
        <dbReference type="SAM" id="MobiDB-lite"/>
    </source>
</evidence>
<evidence type="ECO:0000256" key="1">
    <source>
        <dbReference type="ARBA" id="ARBA00004141"/>
    </source>
</evidence>
<organism evidence="9 11">
    <name type="scientific">Micromonospora musae</name>
    <dbReference type="NCBI Taxonomy" id="1894970"/>
    <lineage>
        <taxon>Bacteria</taxon>
        <taxon>Bacillati</taxon>
        <taxon>Actinomycetota</taxon>
        <taxon>Actinomycetes</taxon>
        <taxon>Micromonosporales</taxon>
        <taxon>Micromonosporaceae</taxon>
        <taxon>Micromonospora</taxon>
    </lineage>
</organism>
<reference evidence="10 11" key="1">
    <citation type="submission" date="2018-09" db="EMBL/GenBank/DDBJ databases">
        <title>Micromonospora sp. nov. MS1-9, isolated from a root of Musa sp.</title>
        <authorList>
            <person name="Kuncharoen N."/>
            <person name="Kudo T."/>
            <person name="Ohkuma M."/>
            <person name="Yuki M."/>
            <person name="Tanasupawat S."/>
        </authorList>
    </citation>
    <scope>NUCLEOTIDE SEQUENCE [LARGE SCALE GENOMIC DNA]</scope>
    <source>
        <strain evidence="9 11">MS1-9</strain>
        <strain evidence="8 10">NGC1-4</strain>
    </source>
</reference>